<dbReference type="InterPro" id="IPR010569">
    <property type="entry name" value="Myotubularin-like_Pase_dom"/>
</dbReference>
<dbReference type="GO" id="GO:0005737">
    <property type="term" value="C:cytoplasm"/>
    <property type="evidence" value="ECO:0007669"/>
    <property type="project" value="TreeGrafter"/>
</dbReference>
<reference evidence="3 4" key="1">
    <citation type="journal article" date="2018" name="Gigascience">
        <title>Genomes of trombidid mites reveal novel predicted allergens and laterally-transferred genes associated with secondary metabolism.</title>
        <authorList>
            <person name="Dong X."/>
            <person name="Chaisiri K."/>
            <person name="Xia D."/>
            <person name="Armstrong S.D."/>
            <person name="Fang Y."/>
            <person name="Donnelly M.J."/>
            <person name="Kadowaki T."/>
            <person name="McGarry J.W."/>
            <person name="Darby A.C."/>
            <person name="Makepeace B.L."/>
        </authorList>
    </citation>
    <scope>NUCLEOTIDE SEQUENCE [LARGE SCALE GENOMIC DNA]</scope>
    <source>
        <strain evidence="3">UoL-UT</strain>
    </source>
</reference>
<dbReference type="PROSITE" id="PS51339">
    <property type="entry name" value="PPASE_MYOTUBULARIN"/>
    <property type="match status" value="1"/>
</dbReference>
<dbReference type="SUPFAM" id="SSF52799">
    <property type="entry name" value="(Phosphotyrosine protein) phosphatases II"/>
    <property type="match status" value="1"/>
</dbReference>
<dbReference type="EMBL" id="NCKV01000449">
    <property type="protein sequence ID" value="RWS30586.1"/>
    <property type="molecule type" value="Genomic_DNA"/>
</dbReference>
<feature type="domain" description="Myotubularin phosphatase" evidence="2">
    <location>
        <begin position="1"/>
        <end position="138"/>
    </location>
</feature>
<sequence length="197" mass="22581">MIMLDSHYRIIKGFEVLIEKEWISFGHKFVTRVGHGDDKHPDADRSPVFLQFIDYVWQMAKQFPYAFEFNENFLITILDHLYSRFNKEEAKNKTISLWSYTNTHVDEFLNPLYSVRTQQHVLLPAASLIRLSLWSELERRKDDLEKDLQAKHSRAGNGGIVSSSNIGSSSGTASSASAISGSQFNTCELILDDTFEK</sequence>
<dbReference type="GO" id="GO:0004438">
    <property type="term" value="F:phosphatidylinositol-3-phosphate phosphatase activity"/>
    <property type="evidence" value="ECO:0007669"/>
    <property type="project" value="TreeGrafter"/>
</dbReference>
<proteinExistence type="inferred from homology"/>
<evidence type="ECO:0000259" key="2">
    <source>
        <dbReference type="PROSITE" id="PS51339"/>
    </source>
</evidence>
<comment type="similarity">
    <text evidence="1">Belongs to the protein-tyrosine phosphatase family. Non-receptor class myotubularin subfamily.</text>
</comment>
<protein>
    <submittedName>
        <fullName evidence="3">Myotubularin-related protein 2-like protein</fullName>
    </submittedName>
</protein>
<dbReference type="GO" id="GO:0046856">
    <property type="term" value="P:phosphatidylinositol dephosphorylation"/>
    <property type="evidence" value="ECO:0007669"/>
    <property type="project" value="TreeGrafter"/>
</dbReference>
<dbReference type="VEuPathDB" id="VectorBase:LDEU001454"/>
<evidence type="ECO:0000313" key="4">
    <source>
        <dbReference type="Proteomes" id="UP000288716"/>
    </source>
</evidence>
<dbReference type="InterPro" id="IPR029021">
    <property type="entry name" value="Prot-tyrosine_phosphatase-like"/>
</dbReference>
<dbReference type="GO" id="GO:0052629">
    <property type="term" value="F:phosphatidylinositol-3,5-bisphosphate 3-phosphatase activity"/>
    <property type="evidence" value="ECO:0007669"/>
    <property type="project" value="TreeGrafter"/>
</dbReference>
<evidence type="ECO:0000313" key="3">
    <source>
        <dbReference type="EMBL" id="RWS30586.1"/>
    </source>
</evidence>
<dbReference type="STRING" id="299467.A0A443SSU0"/>
<name>A0A443SSU0_9ACAR</name>
<dbReference type="PANTHER" id="PTHR10807:SF128">
    <property type="entry name" value="PHOSPHATIDYLINOSITOL-3,5-BISPHOSPHATE 3-PHOSPHATASE"/>
    <property type="match status" value="1"/>
</dbReference>
<dbReference type="Pfam" id="PF06602">
    <property type="entry name" value="Myotub-related"/>
    <property type="match status" value="1"/>
</dbReference>
<keyword evidence="4" id="KW-1185">Reference proteome</keyword>
<gene>
    <name evidence="3" type="ORF">B4U80_09487</name>
</gene>
<evidence type="ECO:0000256" key="1">
    <source>
        <dbReference type="ARBA" id="ARBA00007471"/>
    </source>
</evidence>
<organism evidence="3 4">
    <name type="scientific">Leptotrombidium deliense</name>
    <dbReference type="NCBI Taxonomy" id="299467"/>
    <lineage>
        <taxon>Eukaryota</taxon>
        <taxon>Metazoa</taxon>
        <taxon>Ecdysozoa</taxon>
        <taxon>Arthropoda</taxon>
        <taxon>Chelicerata</taxon>
        <taxon>Arachnida</taxon>
        <taxon>Acari</taxon>
        <taxon>Acariformes</taxon>
        <taxon>Trombidiformes</taxon>
        <taxon>Prostigmata</taxon>
        <taxon>Anystina</taxon>
        <taxon>Parasitengona</taxon>
        <taxon>Trombiculoidea</taxon>
        <taxon>Trombiculidae</taxon>
        <taxon>Leptotrombidium</taxon>
    </lineage>
</organism>
<comment type="caution">
    <text evidence="3">The sequence shown here is derived from an EMBL/GenBank/DDBJ whole genome shotgun (WGS) entry which is preliminary data.</text>
</comment>
<dbReference type="InterPro" id="IPR030564">
    <property type="entry name" value="Myotubularin"/>
</dbReference>
<dbReference type="Proteomes" id="UP000288716">
    <property type="component" value="Unassembled WGS sequence"/>
</dbReference>
<dbReference type="GO" id="GO:0016020">
    <property type="term" value="C:membrane"/>
    <property type="evidence" value="ECO:0007669"/>
    <property type="project" value="TreeGrafter"/>
</dbReference>
<dbReference type="PANTHER" id="PTHR10807">
    <property type="entry name" value="MYOTUBULARIN-RELATED"/>
    <property type="match status" value="1"/>
</dbReference>
<accession>A0A443SSU0</accession>
<dbReference type="AlphaFoldDB" id="A0A443SSU0"/>
<dbReference type="OrthoDB" id="271628at2759"/>